<reference evidence="2" key="1">
    <citation type="journal article" date="2021" name="Mol. Plant Microbe Interact.">
        <title>Complete Genome Sequence of the Plant-Pathogenic Fungus Colletotrichum lupini.</title>
        <authorList>
            <person name="Baroncelli R."/>
            <person name="Pensec F."/>
            <person name="Da Lio D."/>
            <person name="Boufleur T."/>
            <person name="Vicente I."/>
            <person name="Sarrocco S."/>
            <person name="Picot A."/>
            <person name="Baraldi E."/>
            <person name="Sukno S."/>
            <person name="Thon M."/>
            <person name="Le Floch G."/>
        </authorList>
    </citation>
    <scope>NUCLEOTIDE SEQUENCE</scope>
    <source>
        <strain evidence="2">IMI 504893</strain>
    </source>
</reference>
<sequence length="168" mass="18648">MICSSVTELRILCRISPQRRRLRFHFQGLHYSATYRLVSSGQKIKLIEKAFQDDDSQGSDATRKYLPRLYELSGLLKSTRNTSTSEAHSDFNTERYIKDSFGPSFGSLPGATPTQRYNIYVASTIRSCDTTANCSKLAAAAPQGVQTSFENGNPVPDSVLIRDSITSP</sequence>
<dbReference type="AlphaFoldDB" id="A0A9Q8SLL0"/>
<gene>
    <name evidence="2" type="ORF">CLUP02_04890</name>
</gene>
<evidence type="ECO:0000313" key="2">
    <source>
        <dbReference type="EMBL" id="UQC79410.1"/>
    </source>
</evidence>
<dbReference type="EMBL" id="CP019475">
    <property type="protein sequence ID" value="UQC79410.1"/>
    <property type="molecule type" value="Genomic_DNA"/>
</dbReference>
<dbReference type="Proteomes" id="UP000830671">
    <property type="component" value="Chromosome 3"/>
</dbReference>
<proteinExistence type="predicted"/>
<dbReference type="GeneID" id="73338909"/>
<evidence type="ECO:0000256" key="1">
    <source>
        <dbReference type="SAM" id="MobiDB-lite"/>
    </source>
</evidence>
<protein>
    <submittedName>
        <fullName evidence="2">Uncharacterized protein</fullName>
    </submittedName>
</protein>
<accession>A0A9Q8SLL0</accession>
<dbReference type="KEGG" id="clup:CLUP02_04890"/>
<name>A0A9Q8SLL0_9PEZI</name>
<evidence type="ECO:0000313" key="3">
    <source>
        <dbReference type="Proteomes" id="UP000830671"/>
    </source>
</evidence>
<keyword evidence="3" id="KW-1185">Reference proteome</keyword>
<dbReference type="RefSeq" id="XP_049141042.1">
    <property type="nucleotide sequence ID" value="XM_049283899.1"/>
</dbReference>
<feature type="region of interest" description="Disordered" evidence="1">
    <location>
        <begin position="148"/>
        <end position="168"/>
    </location>
</feature>
<organism evidence="2 3">
    <name type="scientific">Colletotrichum lupini</name>
    <dbReference type="NCBI Taxonomy" id="145971"/>
    <lineage>
        <taxon>Eukaryota</taxon>
        <taxon>Fungi</taxon>
        <taxon>Dikarya</taxon>
        <taxon>Ascomycota</taxon>
        <taxon>Pezizomycotina</taxon>
        <taxon>Sordariomycetes</taxon>
        <taxon>Hypocreomycetidae</taxon>
        <taxon>Glomerellales</taxon>
        <taxon>Glomerellaceae</taxon>
        <taxon>Colletotrichum</taxon>
        <taxon>Colletotrichum acutatum species complex</taxon>
    </lineage>
</organism>